<keyword evidence="6 11" id="KW-0378">Hydrolase</keyword>
<keyword evidence="4" id="KW-0645">Protease</keyword>
<proteinExistence type="inferred from homology"/>
<evidence type="ECO:0000256" key="10">
    <source>
        <dbReference type="ARBA" id="ARBA00023136"/>
    </source>
</evidence>
<keyword evidence="7 11" id="KW-0862">Zinc</keyword>
<feature type="transmembrane region" description="Helical" evidence="11">
    <location>
        <begin position="262"/>
        <end position="282"/>
    </location>
</feature>
<dbReference type="PANTHER" id="PTHR42837">
    <property type="entry name" value="REGULATOR OF SIGMA-E PROTEASE RSEP"/>
    <property type="match status" value="1"/>
</dbReference>
<reference evidence="13" key="1">
    <citation type="journal article" date="2013" name="Extremophiles">
        <title>Proteinivorax tanatarense gen. nov., sp. nov., an anaerobic, haloalkaliphilic, proteolytic bacterium isolated from a decaying algal bloom, and proposal of Proteinivoraceae fam. nov.</title>
        <authorList>
            <person name="Kevbrin V."/>
            <person name="Boltyanskaya Y."/>
            <person name="Zhilina T."/>
            <person name="Kolganova T."/>
            <person name="Lavrentjeva E."/>
            <person name="Kuznetsov B."/>
        </authorList>
    </citation>
    <scope>NUCLEOTIDE SEQUENCE</scope>
    <source>
        <strain evidence="13">Z-910T</strain>
    </source>
</reference>
<feature type="domain" description="PDZ" evidence="12">
    <location>
        <begin position="103"/>
        <end position="177"/>
    </location>
</feature>
<gene>
    <name evidence="13" type="primary">rseP</name>
    <name evidence="13" type="ORF">PRVXT_001438</name>
</gene>
<evidence type="ECO:0000256" key="9">
    <source>
        <dbReference type="ARBA" id="ARBA00023049"/>
    </source>
</evidence>
<dbReference type="GO" id="GO:0046872">
    <property type="term" value="F:metal ion binding"/>
    <property type="evidence" value="ECO:0007669"/>
    <property type="project" value="UniProtKB-KW"/>
</dbReference>
<keyword evidence="9 11" id="KW-0482">Metalloprotease</keyword>
<keyword evidence="8 11" id="KW-1133">Transmembrane helix</keyword>
<comment type="similarity">
    <text evidence="3 11">Belongs to the peptidase M50B family.</text>
</comment>
<dbReference type="EC" id="3.4.24.-" evidence="11"/>
<evidence type="ECO:0000259" key="12">
    <source>
        <dbReference type="SMART" id="SM00228"/>
    </source>
</evidence>
<evidence type="ECO:0000256" key="5">
    <source>
        <dbReference type="ARBA" id="ARBA00022692"/>
    </source>
</evidence>
<reference evidence="13" key="2">
    <citation type="submission" date="2024-06" db="EMBL/GenBank/DDBJ databases">
        <authorList>
            <person name="Petrova K.O."/>
            <person name="Toshchakov S.V."/>
            <person name="Boltjanskaja Y.V."/>
            <person name="Kevbrin V."/>
        </authorList>
    </citation>
    <scope>NUCLEOTIDE SEQUENCE</scope>
    <source>
        <strain evidence="13">Z-910T</strain>
    </source>
</reference>
<dbReference type="CDD" id="cd23081">
    <property type="entry name" value="cpPDZ_EcRseP-like"/>
    <property type="match status" value="1"/>
</dbReference>
<dbReference type="GO" id="GO:0004222">
    <property type="term" value="F:metalloendopeptidase activity"/>
    <property type="evidence" value="ECO:0007669"/>
    <property type="project" value="InterPro"/>
</dbReference>
<dbReference type="AlphaFoldDB" id="A0AAU7VQA8"/>
<evidence type="ECO:0000256" key="6">
    <source>
        <dbReference type="ARBA" id="ARBA00022801"/>
    </source>
</evidence>
<evidence type="ECO:0000256" key="3">
    <source>
        <dbReference type="ARBA" id="ARBA00007931"/>
    </source>
</evidence>
<evidence type="ECO:0000256" key="8">
    <source>
        <dbReference type="ARBA" id="ARBA00022989"/>
    </source>
</evidence>
<dbReference type="PANTHER" id="PTHR42837:SF2">
    <property type="entry name" value="MEMBRANE METALLOPROTEASE ARASP2, CHLOROPLASTIC-RELATED"/>
    <property type="match status" value="1"/>
</dbReference>
<dbReference type="SUPFAM" id="SSF50156">
    <property type="entry name" value="PDZ domain-like"/>
    <property type="match status" value="1"/>
</dbReference>
<name>A0AAU7VQA8_9FIRM</name>
<dbReference type="InterPro" id="IPR036034">
    <property type="entry name" value="PDZ_sf"/>
</dbReference>
<keyword evidence="11" id="KW-0479">Metal-binding</keyword>
<dbReference type="GO" id="GO:0016020">
    <property type="term" value="C:membrane"/>
    <property type="evidence" value="ECO:0007669"/>
    <property type="project" value="UniProtKB-SubCell"/>
</dbReference>
<evidence type="ECO:0000256" key="4">
    <source>
        <dbReference type="ARBA" id="ARBA00022670"/>
    </source>
</evidence>
<dbReference type="Pfam" id="PF02163">
    <property type="entry name" value="Peptidase_M50"/>
    <property type="match status" value="1"/>
</dbReference>
<dbReference type="InterPro" id="IPR008915">
    <property type="entry name" value="Peptidase_M50"/>
</dbReference>
<dbReference type="InterPro" id="IPR041489">
    <property type="entry name" value="PDZ_6"/>
</dbReference>
<organism evidence="13">
    <name type="scientific">Proteinivorax tanatarense</name>
    <dbReference type="NCBI Taxonomy" id="1260629"/>
    <lineage>
        <taxon>Bacteria</taxon>
        <taxon>Bacillati</taxon>
        <taxon>Bacillota</taxon>
        <taxon>Clostridia</taxon>
        <taxon>Eubacteriales</taxon>
        <taxon>Proteinivoracaceae</taxon>
        <taxon>Proteinivorax</taxon>
    </lineage>
</organism>
<comment type="subcellular location">
    <subcellularLocation>
        <location evidence="2">Membrane</location>
        <topology evidence="2">Multi-pass membrane protein</topology>
    </subcellularLocation>
</comment>
<evidence type="ECO:0000256" key="7">
    <source>
        <dbReference type="ARBA" id="ARBA00022833"/>
    </source>
</evidence>
<dbReference type="InterPro" id="IPR004387">
    <property type="entry name" value="Pept_M50_Zn"/>
</dbReference>
<comment type="cofactor">
    <cofactor evidence="1 11">
        <name>Zn(2+)</name>
        <dbReference type="ChEBI" id="CHEBI:29105"/>
    </cofactor>
</comment>
<accession>A0AAU7VQA8</accession>
<dbReference type="InterPro" id="IPR001478">
    <property type="entry name" value="PDZ"/>
</dbReference>
<dbReference type="NCBIfam" id="TIGR00054">
    <property type="entry name" value="RIP metalloprotease RseP"/>
    <property type="match status" value="1"/>
</dbReference>
<dbReference type="SMART" id="SM00228">
    <property type="entry name" value="PDZ"/>
    <property type="match status" value="1"/>
</dbReference>
<dbReference type="EMBL" id="CP158367">
    <property type="protein sequence ID" value="XBX76256.1"/>
    <property type="molecule type" value="Genomic_DNA"/>
</dbReference>
<keyword evidence="10 11" id="KW-0472">Membrane</keyword>
<feature type="transmembrane region" description="Helical" evidence="11">
    <location>
        <begin position="311"/>
        <end position="330"/>
    </location>
</feature>
<feature type="transmembrane region" description="Helical" evidence="11">
    <location>
        <begin position="89"/>
        <end position="116"/>
    </location>
</feature>
<evidence type="ECO:0000256" key="11">
    <source>
        <dbReference type="RuleBase" id="RU362031"/>
    </source>
</evidence>
<evidence type="ECO:0000256" key="1">
    <source>
        <dbReference type="ARBA" id="ARBA00001947"/>
    </source>
</evidence>
<sequence length="338" mass="36557">MSIIVAVIVLGVLITVHELGHFLVAKAVGMHVKDFAIGFGPAIAKFQKAETLYAIRLFPLGGYVRVLGEDEDERSKEGSMQSKTVGERFLFVLAGPLMNFLLAILLFMLVAFAFGLATNAGEIGRVVKGDVADQAGLESGDVIISIDQQEVNSWEDIVEEISAAPEQSLNIEIMRNDKIQNVTVVPQYDETGQRGVIGIMPPLERLGLVDSIKYGLSQTAVVGRMIFHGLRDLFFGDEGSIDDLAGPVGIVSLVGETVRFGLANVILFAAALSVNLGVLNLLPIPALDGSRLVFLIIEGVRGKPIDPEKEGFVHIIGVLFLLLLFVIVMYNDIMRILS</sequence>
<keyword evidence="5 11" id="KW-0812">Transmembrane</keyword>
<dbReference type="RefSeq" id="WP_350344990.1">
    <property type="nucleotide sequence ID" value="NZ_CP158367.1"/>
</dbReference>
<dbReference type="CDD" id="cd06163">
    <property type="entry name" value="S2P-M50_PDZ_RseP-like"/>
    <property type="match status" value="1"/>
</dbReference>
<protein>
    <recommendedName>
        <fullName evidence="11">Zinc metalloprotease</fullName>
        <ecNumber evidence="11">3.4.24.-</ecNumber>
    </recommendedName>
</protein>
<evidence type="ECO:0000313" key="13">
    <source>
        <dbReference type="EMBL" id="XBX76256.1"/>
    </source>
</evidence>
<evidence type="ECO:0000256" key="2">
    <source>
        <dbReference type="ARBA" id="ARBA00004141"/>
    </source>
</evidence>
<dbReference type="Gene3D" id="2.30.42.10">
    <property type="match status" value="1"/>
</dbReference>
<dbReference type="GO" id="GO:0006508">
    <property type="term" value="P:proteolysis"/>
    <property type="evidence" value="ECO:0007669"/>
    <property type="project" value="UniProtKB-KW"/>
</dbReference>
<dbReference type="Pfam" id="PF17820">
    <property type="entry name" value="PDZ_6"/>
    <property type="match status" value="1"/>
</dbReference>